<evidence type="ECO:0000259" key="7">
    <source>
        <dbReference type="Pfam" id="PF00326"/>
    </source>
</evidence>
<dbReference type="EMBL" id="PTJC01000005">
    <property type="protein sequence ID" value="PPK88505.1"/>
    <property type="molecule type" value="Genomic_DNA"/>
</dbReference>
<keyword evidence="6" id="KW-0720">Serine protease</keyword>
<comment type="caution">
    <text evidence="9">The sequence shown here is derived from an EMBL/GenBank/DDBJ whole genome shotgun (WGS) entry which is preliminary data.</text>
</comment>
<dbReference type="InterPro" id="IPR002471">
    <property type="entry name" value="Pept_S9_AS"/>
</dbReference>
<keyword evidence="4" id="KW-0645">Protease</keyword>
<dbReference type="Gene3D" id="3.40.50.1820">
    <property type="entry name" value="alpha/beta hydrolase"/>
    <property type="match status" value="1"/>
</dbReference>
<comment type="similarity">
    <text evidence="2">Belongs to the peptidase S9A family.</text>
</comment>
<dbReference type="SUPFAM" id="SSF50993">
    <property type="entry name" value="Peptidase/esterase 'gauge' domain"/>
    <property type="match status" value="1"/>
</dbReference>
<evidence type="ECO:0000259" key="8">
    <source>
        <dbReference type="Pfam" id="PF02897"/>
    </source>
</evidence>
<dbReference type="GO" id="GO:0004252">
    <property type="term" value="F:serine-type endopeptidase activity"/>
    <property type="evidence" value="ECO:0007669"/>
    <property type="project" value="UniProtKB-EC"/>
</dbReference>
<dbReference type="Pfam" id="PF00326">
    <property type="entry name" value="Peptidase_S9"/>
    <property type="match status" value="1"/>
</dbReference>
<protein>
    <recommendedName>
        <fullName evidence="3">prolyl oligopeptidase</fullName>
        <ecNumber evidence="3">3.4.21.26</ecNumber>
    </recommendedName>
</protein>
<evidence type="ECO:0000313" key="10">
    <source>
        <dbReference type="Proteomes" id="UP000237662"/>
    </source>
</evidence>
<evidence type="ECO:0000256" key="6">
    <source>
        <dbReference type="ARBA" id="ARBA00022825"/>
    </source>
</evidence>
<dbReference type="EC" id="3.4.21.26" evidence="3"/>
<dbReference type="InterPro" id="IPR002470">
    <property type="entry name" value="Peptidase_S9A"/>
</dbReference>
<dbReference type="GO" id="GO:0005829">
    <property type="term" value="C:cytosol"/>
    <property type="evidence" value="ECO:0007669"/>
    <property type="project" value="TreeGrafter"/>
</dbReference>
<dbReference type="InterPro" id="IPR023302">
    <property type="entry name" value="Pept_S9A_N"/>
</dbReference>
<sequence length="683" mass="77038">MIVDLVPFGPVAARYVVFVLSCFVLWPLSAQHSGDANGWLENVDSRDVDRWVDNQNDLTETYLQRAVRNQRGYSEINRYSNVHFRFPRQEGRHYYRLMYQRLGQSPALYIQTEIDHPGQRLLSPTDISETDRITFYDYRESPDGAHLAVLFGRNGSDWRELRIVKLRGAGMLSDHLVDIKFSTVVWADDGLYYLRFPRAGQFSGEGNPTLYFHRLGTDQQDDIPIFQRASKSLVELDIAGTRTSELLLVRETIDNRVNNLYYLDLRTSGRKLRPLLPRMEYAMDIVGNRGDTVYFTSNHPKANNAISYFTLQNPTVWKVLVPPVQEGHLDWCRLIGGKLVAKYRDFLTNTIVIYTTAGEPAHRIAIQEGYSVYGFSDRGNREECIFAYANYYTPPIVNRLDLRTYAVELTEKTSATFDIGDYTMRQLRYPSSDGTLIPITIVMKKGLPLDGTHPTLLKTYGGFGAVHQPNFDEGIVYLLERGGVFAYAHVRGEGTLGQQWAAAGRGRNKPQTVRDFIAAAEYLIGEGYTSARHLGITGASHGGLVVGAALVSRPDLFGAAVSEVGVYDLSIFEHHTVGVFHTDEFGTMADSLDRSVLLSYSPYHRIRPGVNYPTTLVVTARNDDRVPPFQSYKFAARLQQNPGQTNPILLRTEADAGHYGDDSVDGEIARKADMYAFLLEELE</sequence>
<dbReference type="Proteomes" id="UP000237662">
    <property type="component" value="Unassembled WGS sequence"/>
</dbReference>
<keyword evidence="5" id="KW-0378">Hydrolase</keyword>
<evidence type="ECO:0000256" key="2">
    <source>
        <dbReference type="ARBA" id="ARBA00005228"/>
    </source>
</evidence>
<dbReference type="PANTHER" id="PTHR42881">
    <property type="entry name" value="PROLYL ENDOPEPTIDASE"/>
    <property type="match status" value="1"/>
</dbReference>
<proteinExistence type="inferred from homology"/>
<keyword evidence="10" id="KW-1185">Reference proteome</keyword>
<dbReference type="PRINTS" id="PR00862">
    <property type="entry name" value="PROLIGOPTASE"/>
</dbReference>
<dbReference type="InterPro" id="IPR029058">
    <property type="entry name" value="AB_hydrolase_fold"/>
</dbReference>
<gene>
    <name evidence="9" type="ORF">CLV84_1473</name>
</gene>
<evidence type="ECO:0000313" key="9">
    <source>
        <dbReference type="EMBL" id="PPK88505.1"/>
    </source>
</evidence>
<dbReference type="SUPFAM" id="SSF53474">
    <property type="entry name" value="alpha/beta-Hydrolases"/>
    <property type="match status" value="1"/>
</dbReference>
<dbReference type="PROSITE" id="PS00708">
    <property type="entry name" value="PRO_ENDOPEP_SER"/>
    <property type="match status" value="1"/>
</dbReference>
<evidence type="ECO:0000256" key="4">
    <source>
        <dbReference type="ARBA" id="ARBA00022670"/>
    </source>
</evidence>
<dbReference type="OrthoDB" id="9801421at2"/>
<dbReference type="AlphaFoldDB" id="A0A2S6IAI9"/>
<dbReference type="InterPro" id="IPR051167">
    <property type="entry name" value="Prolyl_oligopep/macrocyclase"/>
</dbReference>
<dbReference type="GO" id="GO:0006508">
    <property type="term" value="P:proteolysis"/>
    <property type="evidence" value="ECO:0007669"/>
    <property type="project" value="UniProtKB-KW"/>
</dbReference>
<evidence type="ECO:0000256" key="1">
    <source>
        <dbReference type="ARBA" id="ARBA00001070"/>
    </source>
</evidence>
<comment type="catalytic activity">
    <reaction evidence="1">
        <text>Hydrolysis of Pro-|-Xaa &gt;&gt; Ala-|-Xaa in oligopeptides.</text>
        <dbReference type="EC" id="3.4.21.26"/>
    </reaction>
</comment>
<organism evidence="9 10">
    <name type="scientific">Neolewinella xylanilytica</name>
    <dbReference type="NCBI Taxonomy" id="1514080"/>
    <lineage>
        <taxon>Bacteria</taxon>
        <taxon>Pseudomonadati</taxon>
        <taxon>Bacteroidota</taxon>
        <taxon>Saprospiria</taxon>
        <taxon>Saprospirales</taxon>
        <taxon>Lewinellaceae</taxon>
        <taxon>Neolewinella</taxon>
    </lineage>
</organism>
<evidence type="ECO:0000256" key="3">
    <source>
        <dbReference type="ARBA" id="ARBA00011897"/>
    </source>
</evidence>
<feature type="domain" description="Peptidase S9 prolyl oligopeptidase catalytic" evidence="7">
    <location>
        <begin position="470"/>
        <end position="682"/>
    </location>
</feature>
<evidence type="ECO:0000256" key="5">
    <source>
        <dbReference type="ARBA" id="ARBA00022801"/>
    </source>
</evidence>
<dbReference type="RefSeq" id="WP_104419049.1">
    <property type="nucleotide sequence ID" value="NZ_PTJC01000005.1"/>
</dbReference>
<feature type="domain" description="Peptidase S9A N-terminal" evidence="8">
    <location>
        <begin position="35"/>
        <end position="412"/>
    </location>
</feature>
<dbReference type="Gene3D" id="2.130.10.120">
    <property type="entry name" value="Prolyl oligopeptidase, N-terminal domain"/>
    <property type="match status" value="1"/>
</dbReference>
<accession>A0A2S6IAI9</accession>
<dbReference type="PANTHER" id="PTHR42881:SF2">
    <property type="entry name" value="PROLYL ENDOPEPTIDASE"/>
    <property type="match status" value="1"/>
</dbReference>
<dbReference type="Pfam" id="PF02897">
    <property type="entry name" value="Peptidase_S9_N"/>
    <property type="match status" value="1"/>
</dbReference>
<dbReference type="GO" id="GO:0070012">
    <property type="term" value="F:oligopeptidase activity"/>
    <property type="evidence" value="ECO:0007669"/>
    <property type="project" value="TreeGrafter"/>
</dbReference>
<reference evidence="9 10" key="1">
    <citation type="submission" date="2018-02" db="EMBL/GenBank/DDBJ databases">
        <title>Genomic Encyclopedia of Archaeal and Bacterial Type Strains, Phase II (KMG-II): from individual species to whole genera.</title>
        <authorList>
            <person name="Goeker M."/>
        </authorList>
    </citation>
    <scope>NUCLEOTIDE SEQUENCE [LARGE SCALE GENOMIC DNA]</scope>
    <source>
        <strain evidence="9 10">DSM 29526</strain>
    </source>
</reference>
<dbReference type="InterPro" id="IPR001375">
    <property type="entry name" value="Peptidase_S9_cat"/>
</dbReference>
<name>A0A2S6IAI9_9BACT</name>